<dbReference type="PANTHER" id="PTHR42693">
    <property type="entry name" value="ARYLSULFATASE FAMILY MEMBER"/>
    <property type="match status" value="1"/>
</dbReference>
<evidence type="ECO:0000256" key="5">
    <source>
        <dbReference type="ARBA" id="ARBA00022801"/>
    </source>
</evidence>
<evidence type="ECO:0000256" key="3">
    <source>
        <dbReference type="ARBA" id="ARBA00022723"/>
    </source>
</evidence>
<dbReference type="Proteomes" id="UP001247805">
    <property type="component" value="Unassembled WGS sequence"/>
</dbReference>
<keyword evidence="4" id="KW-0732">Signal</keyword>
<comment type="caution">
    <text evidence="8">The sequence shown here is derived from an EMBL/GenBank/DDBJ whole genome shotgun (WGS) entry which is preliminary data.</text>
</comment>
<evidence type="ECO:0000256" key="1">
    <source>
        <dbReference type="ARBA" id="ARBA00001913"/>
    </source>
</evidence>
<dbReference type="Pfam" id="PF00884">
    <property type="entry name" value="Sulfatase"/>
    <property type="match status" value="1"/>
</dbReference>
<accession>A0ABU3SR82</accession>
<dbReference type="InterPro" id="IPR050738">
    <property type="entry name" value="Sulfatase"/>
</dbReference>
<dbReference type="SUPFAM" id="SSF53649">
    <property type="entry name" value="Alkaline phosphatase-like"/>
    <property type="match status" value="1"/>
</dbReference>
<comment type="similarity">
    <text evidence="2">Belongs to the sulfatase family.</text>
</comment>
<name>A0ABU3SR82_9ALTE</name>
<dbReference type="Gene3D" id="3.30.1120.10">
    <property type="match status" value="1"/>
</dbReference>
<evidence type="ECO:0000256" key="2">
    <source>
        <dbReference type="ARBA" id="ARBA00008779"/>
    </source>
</evidence>
<dbReference type="InterPro" id="IPR000917">
    <property type="entry name" value="Sulfatase_N"/>
</dbReference>
<evidence type="ECO:0000256" key="6">
    <source>
        <dbReference type="ARBA" id="ARBA00022837"/>
    </source>
</evidence>
<dbReference type="PANTHER" id="PTHR42693:SF42">
    <property type="entry name" value="ARYLSULFATASE G"/>
    <property type="match status" value="1"/>
</dbReference>
<evidence type="ECO:0000313" key="9">
    <source>
        <dbReference type="Proteomes" id="UP001247805"/>
    </source>
</evidence>
<keyword evidence="3" id="KW-0479">Metal-binding</keyword>
<dbReference type="Gene3D" id="3.40.720.10">
    <property type="entry name" value="Alkaline Phosphatase, subunit A"/>
    <property type="match status" value="1"/>
</dbReference>
<dbReference type="EMBL" id="JAWDIO010000001">
    <property type="protein sequence ID" value="MDU0352513.1"/>
    <property type="molecule type" value="Genomic_DNA"/>
</dbReference>
<proteinExistence type="inferred from homology"/>
<evidence type="ECO:0000313" key="8">
    <source>
        <dbReference type="EMBL" id="MDU0352513.1"/>
    </source>
</evidence>
<sequence length="478" mass="53593">MLLQPINANFWGRLYAISRDIILCLFIVTISACSYHKKSAVEIPASNAKTPPNILLILSDDHAWNDYGFMGHDIVQTPSLDKLAAEGVTFKRGYVPTSLCRPSLATIATGYYAFQHGITGNDPSRELPGGKGGEIYEKQRAEIIAKIDKVATLPQLLKQKGYVSFQSGKWWEGSYKRGGFDQGMTRGFPEKGGRHGDDGLKIGREGLSQVTNFIDRSSAENKPFLVWYAPFLPHAPHNPPTRILKKYLDKHLPISIAKYYAMIEWFDETNGQLFAHLEKKGLKDNTLIVYVSDNGWVSNPTKTGYFLPQSKQSPGESGVRTPIMFSLPSKLNAQMRPELVSSVDIVPTILGAAGIDVPNDLPSKNLFAAMQNETSIDRNTIFGEGFAHDMDDLNDPESTLLYRWVIEGQWKLILSYDGKNVSYQQYHTGDLTGPRLYNLLADEHENNNMAKQHPDLVKRLSAKLVDWYPLTTRKILQK</sequence>
<dbReference type="RefSeq" id="WP_316024230.1">
    <property type="nucleotide sequence ID" value="NZ_JAWDIO010000001.1"/>
</dbReference>
<dbReference type="CDD" id="cd16027">
    <property type="entry name" value="SGSH"/>
    <property type="match status" value="1"/>
</dbReference>
<evidence type="ECO:0000259" key="7">
    <source>
        <dbReference type="Pfam" id="PF00884"/>
    </source>
</evidence>
<evidence type="ECO:0000256" key="4">
    <source>
        <dbReference type="ARBA" id="ARBA00022729"/>
    </source>
</evidence>
<keyword evidence="9" id="KW-1185">Reference proteome</keyword>
<gene>
    <name evidence="8" type="ORF">RS130_00085</name>
</gene>
<protein>
    <submittedName>
        <fullName evidence="8">Sulfatase</fullName>
    </submittedName>
</protein>
<organism evidence="8 9">
    <name type="scientific">Paraglaciecola aquimarina</name>
    <dbReference type="NCBI Taxonomy" id="1235557"/>
    <lineage>
        <taxon>Bacteria</taxon>
        <taxon>Pseudomonadati</taxon>
        <taxon>Pseudomonadota</taxon>
        <taxon>Gammaproteobacteria</taxon>
        <taxon>Alteromonadales</taxon>
        <taxon>Alteromonadaceae</taxon>
        <taxon>Paraglaciecola</taxon>
    </lineage>
</organism>
<feature type="domain" description="Sulfatase N-terminal" evidence="7">
    <location>
        <begin position="52"/>
        <end position="355"/>
    </location>
</feature>
<dbReference type="InterPro" id="IPR017850">
    <property type="entry name" value="Alkaline_phosphatase_core_sf"/>
</dbReference>
<keyword evidence="6" id="KW-0106">Calcium</keyword>
<comment type="cofactor">
    <cofactor evidence="1">
        <name>Ca(2+)</name>
        <dbReference type="ChEBI" id="CHEBI:29108"/>
    </cofactor>
</comment>
<reference evidence="8 9" key="1">
    <citation type="submission" date="2023-10" db="EMBL/GenBank/DDBJ databases">
        <title>Glaciecola aquimarina strain GGW-M5 nov., isolated from a coastal seawater.</title>
        <authorList>
            <person name="Bayburt H."/>
            <person name="Kim J.M."/>
            <person name="Choi B.J."/>
            <person name="Jeon C.O."/>
        </authorList>
    </citation>
    <scope>NUCLEOTIDE SEQUENCE [LARGE SCALE GENOMIC DNA]</scope>
    <source>
        <strain evidence="8 9">KCTC 32108</strain>
    </source>
</reference>
<keyword evidence="5" id="KW-0378">Hydrolase</keyword>